<sequence length="142" mass="15210">MPGTGDMSTLAARLDNLFEQIRPPGQGHRKYTNVEVAEAIKKADPGIRVSRAYLSALRNGAKTNPSTDLLAALAHFFSVPVSYLLTSTPTGQAVSELELAKVAHNHGVRALALRALDLSPEGLAAVTQIVEHVLQSDKRTDD</sequence>
<protein>
    <submittedName>
        <fullName evidence="2">Helix-turn-helix domain-containing protein</fullName>
    </submittedName>
</protein>
<dbReference type="Gene3D" id="1.10.260.40">
    <property type="entry name" value="lambda repressor-like DNA-binding domains"/>
    <property type="match status" value="1"/>
</dbReference>
<dbReference type="Pfam" id="PF01381">
    <property type="entry name" value="HTH_3"/>
    <property type="match status" value="1"/>
</dbReference>
<evidence type="ECO:0000259" key="1">
    <source>
        <dbReference type="PROSITE" id="PS50943"/>
    </source>
</evidence>
<dbReference type="Proteomes" id="UP001057702">
    <property type="component" value="Unassembled WGS sequence"/>
</dbReference>
<dbReference type="PROSITE" id="PS50943">
    <property type="entry name" value="HTH_CROC1"/>
    <property type="match status" value="1"/>
</dbReference>
<organism evidence="2 3">
    <name type="scientific">Streptomyces humicola</name>
    <dbReference type="NCBI Taxonomy" id="2953240"/>
    <lineage>
        <taxon>Bacteria</taxon>
        <taxon>Bacillati</taxon>
        <taxon>Actinomycetota</taxon>
        <taxon>Actinomycetes</taxon>
        <taxon>Kitasatosporales</taxon>
        <taxon>Streptomycetaceae</taxon>
        <taxon>Streptomyces</taxon>
    </lineage>
</organism>
<dbReference type="InterPro" id="IPR010982">
    <property type="entry name" value="Lambda_DNA-bd_dom_sf"/>
</dbReference>
<evidence type="ECO:0000313" key="2">
    <source>
        <dbReference type="EMBL" id="MCQ4080750.1"/>
    </source>
</evidence>
<reference evidence="2" key="1">
    <citation type="submission" date="2022-06" db="EMBL/GenBank/DDBJ databases">
        <title>Draft genome sequence of Streptomyces sp. RB6PN25 isolated from peat swamp forest in Thailand.</title>
        <authorList>
            <person name="Duangmal K."/>
            <person name="Klaysubun C."/>
        </authorList>
    </citation>
    <scope>NUCLEOTIDE SEQUENCE</scope>
    <source>
        <strain evidence="2">RB6PN25</strain>
    </source>
</reference>
<comment type="caution">
    <text evidence="2">The sequence shown here is derived from an EMBL/GenBank/DDBJ whole genome shotgun (WGS) entry which is preliminary data.</text>
</comment>
<keyword evidence="3" id="KW-1185">Reference proteome</keyword>
<gene>
    <name evidence="2" type="ORF">NGB36_09075</name>
</gene>
<dbReference type="SUPFAM" id="SSF47413">
    <property type="entry name" value="lambda repressor-like DNA-binding domains"/>
    <property type="match status" value="1"/>
</dbReference>
<dbReference type="EMBL" id="JANFNG010000005">
    <property type="protein sequence ID" value="MCQ4080750.1"/>
    <property type="molecule type" value="Genomic_DNA"/>
</dbReference>
<dbReference type="RefSeq" id="WP_255919666.1">
    <property type="nucleotide sequence ID" value="NZ_JANFNG010000005.1"/>
</dbReference>
<name>A0ABT1PW41_9ACTN</name>
<dbReference type="InterPro" id="IPR001387">
    <property type="entry name" value="Cro/C1-type_HTH"/>
</dbReference>
<accession>A0ABT1PW41</accession>
<evidence type="ECO:0000313" key="3">
    <source>
        <dbReference type="Proteomes" id="UP001057702"/>
    </source>
</evidence>
<feature type="domain" description="HTH cro/C1-type" evidence="1">
    <location>
        <begin position="49"/>
        <end position="84"/>
    </location>
</feature>
<proteinExistence type="predicted"/>